<keyword evidence="5" id="KW-1185">Reference proteome</keyword>
<feature type="domain" description="Glucosamine/galactosamine-6-phosphate isomerase" evidence="3">
    <location>
        <begin position="9"/>
        <end position="213"/>
    </location>
</feature>
<sequence>MEVIVCPDAEAATSLVAKLIADRLRAKPELVLGLATGRTMERVYDHLVAIRRSTDLDFSGCRTFNLDEYIGIPGDDAHSYRYYMNRHLFDRVEIAAGNAFLPDGMASDLRAEANRYEQAIREAGGIDLQLLGIGEAGHIGFNEPLSALKSRTREKALTQITREQNAAMFDGDVNRVPLRALTMGVGTILDAREIVLLATGKAKAAVLARAVEGPITGMISASALQLHPNCKIVVDELAAAALTQRAYYDWVFQNEPEWEDYRSEIAARLAGPSGSDQLNR</sequence>
<proteinExistence type="inferred from homology"/>
<feature type="active site" description="Proton acceptor; for enolization step" evidence="2">
    <location>
        <position position="67"/>
    </location>
</feature>
<accession>A0ABU4X9L5</accession>
<comment type="pathway">
    <text evidence="2">Amino-sugar metabolism; N-acetylneuraminate degradation; D-fructose 6-phosphate from N-acetylneuraminate: step 5/5.</text>
</comment>
<feature type="active site" description="Proton acceptor; for ring-opening step" evidence="2">
    <location>
        <position position="138"/>
    </location>
</feature>
<keyword evidence="1 2" id="KW-0378">Hydrolase</keyword>
<dbReference type="RefSeq" id="WP_320315961.1">
    <property type="nucleotide sequence ID" value="NZ_JAVIIX010000003.1"/>
</dbReference>
<dbReference type="NCBIfam" id="TIGR00502">
    <property type="entry name" value="nagB"/>
    <property type="match status" value="1"/>
</dbReference>
<keyword evidence="2" id="KW-0119">Carbohydrate metabolism</keyword>
<dbReference type="Gene3D" id="3.40.50.1360">
    <property type="match status" value="1"/>
</dbReference>
<comment type="catalytic activity">
    <reaction evidence="2">
        <text>alpha-D-glucosamine 6-phosphate + H2O = beta-D-fructose 6-phosphate + NH4(+)</text>
        <dbReference type="Rhea" id="RHEA:12172"/>
        <dbReference type="ChEBI" id="CHEBI:15377"/>
        <dbReference type="ChEBI" id="CHEBI:28938"/>
        <dbReference type="ChEBI" id="CHEBI:57634"/>
        <dbReference type="ChEBI" id="CHEBI:75989"/>
        <dbReference type="EC" id="3.5.99.6"/>
    </reaction>
</comment>
<comment type="caution">
    <text evidence="2">Lacks conserved residue(s) required for the propagation of feature annotation.</text>
</comment>
<comment type="function">
    <text evidence="2">Catalyzes the reversible isomerization-deamination of glucosamine 6-phosphate (GlcN6P) to form fructose 6-phosphate (Fru6P) and ammonium ion.</text>
</comment>
<name>A0ABU4X9L5_9HYPH</name>
<organism evidence="4 5">
    <name type="scientific">Mesorhizobium dulcispinae</name>
    <dbReference type="NCBI Taxonomy" id="3072316"/>
    <lineage>
        <taxon>Bacteria</taxon>
        <taxon>Pseudomonadati</taxon>
        <taxon>Pseudomonadota</taxon>
        <taxon>Alphaproteobacteria</taxon>
        <taxon>Hyphomicrobiales</taxon>
        <taxon>Phyllobacteriaceae</taxon>
        <taxon>Mesorhizobium</taxon>
    </lineage>
</organism>
<evidence type="ECO:0000313" key="5">
    <source>
        <dbReference type="Proteomes" id="UP001271780"/>
    </source>
</evidence>
<dbReference type="PANTHER" id="PTHR11280:SF5">
    <property type="entry name" value="GLUCOSAMINE-6-PHOSPHATE ISOMERASE"/>
    <property type="match status" value="1"/>
</dbReference>
<dbReference type="SUPFAM" id="SSF100950">
    <property type="entry name" value="NagB/RpiA/CoA transferase-like"/>
    <property type="match status" value="1"/>
</dbReference>
<dbReference type="EMBL" id="JAVIIZ010000002">
    <property type="protein sequence ID" value="MDX8471492.1"/>
    <property type="molecule type" value="Genomic_DNA"/>
</dbReference>
<dbReference type="EC" id="3.5.99.6" evidence="2"/>
<dbReference type="Proteomes" id="UP001271780">
    <property type="component" value="Unassembled WGS sequence"/>
</dbReference>
<evidence type="ECO:0000256" key="2">
    <source>
        <dbReference type="HAMAP-Rule" id="MF_01241"/>
    </source>
</evidence>
<evidence type="ECO:0000313" key="4">
    <source>
        <dbReference type="EMBL" id="MDX8471492.1"/>
    </source>
</evidence>
<dbReference type="InterPro" id="IPR037171">
    <property type="entry name" value="NagB/RpiA_transferase-like"/>
</dbReference>
<dbReference type="InterPro" id="IPR006148">
    <property type="entry name" value="Glc/Gal-6P_isomerase"/>
</dbReference>
<reference evidence="4 5" key="1">
    <citation type="submission" date="2023-08" db="EMBL/GenBank/DDBJ databases">
        <title>Implementing the SeqCode for naming new Mesorhizobium species isolated from Vachellia karroo root nodules.</title>
        <authorList>
            <person name="Van Lill M."/>
        </authorList>
    </citation>
    <scope>NUCLEOTIDE SEQUENCE [LARGE SCALE GENOMIC DNA]</scope>
    <source>
        <strain evidence="4 5">VK23A</strain>
    </source>
</reference>
<evidence type="ECO:0000256" key="1">
    <source>
        <dbReference type="ARBA" id="ARBA00022801"/>
    </source>
</evidence>
<dbReference type="PANTHER" id="PTHR11280">
    <property type="entry name" value="GLUCOSAMINE-6-PHOSPHATE ISOMERASE"/>
    <property type="match status" value="1"/>
</dbReference>
<protein>
    <recommendedName>
        <fullName evidence="2">Glucosamine-6-phosphate deaminase</fullName>
        <ecNumber evidence="2">3.5.99.6</ecNumber>
    </recommendedName>
    <alternativeName>
        <fullName evidence="2">GlcN6P deaminase</fullName>
        <shortName evidence="2">GNPDA</shortName>
    </alternativeName>
    <alternativeName>
        <fullName evidence="2">Glucosamine-6-phosphate isomerase</fullName>
    </alternativeName>
</protein>
<dbReference type="Pfam" id="PF01182">
    <property type="entry name" value="Glucosamine_iso"/>
    <property type="match status" value="1"/>
</dbReference>
<dbReference type="GO" id="GO:0004342">
    <property type="term" value="F:glucosamine-6-phosphate deaminase activity"/>
    <property type="evidence" value="ECO:0007669"/>
    <property type="project" value="UniProtKB-EC"/>
</dbReference>
<dbReference type="HAMAP" id="MF_01241">
    <property type="entry name" value="GlcN6P_deamin"/>
    <property type="match status" value="1"/>
</dbReference>
<dbReference type="InterPro" id="IPR004547">
    <property type="entry name" value="Glucosamine6P_isomerase"/>
</dbReference>
<gene>
    <name evidence="2 4" type="primary">nagB</name>
    <name evidence="4" type="ORF">RFM27_05355</name>
</gene>
<evidence type="ECO:0000259" key="3">
    <source>
        <dbReference type="Pfam" id="PF01182"/>
    </source>
</evidence>
<comment type="similarity">
    <text evidence="2">Belongs to the glucosamine/galactosamine-6-phosphate isomerase family. NagB subfamily.</text>
</comment>
<dbReference type="CDD" id="cd01399">
    <property type="entry name" value="GlcN6P_deaminase"/>
    <property type="match status" value="1"/>
</dbReference>
<feature type="active site" description="For ring-opening step" evidence="2">
    <location>
        <position position="143"/>
    </location>
</feature>
<comment type="caution">
    <text evidence="4">The sequence shown here is derived from an EMBL/GenBank/DDBJ whole genome shotgun (WGS) entry which is preliminary data.</text>
</comment>